<reference evidence="2" key="1">
    <citation type="submission" date="2012-01" db="EMBL/GenBank/DDBJ databases">
        <title>Complete sequence of chromosome of Thermobacillus composti KWC4.</title>
        <authorList>
            <person name="Lucas S."/>
            <person name="Han J."/>
            <person name="Lapidus A."/>
            <person name="Cheng J.-F."/>
            <person name="Goodwin L."/>
            <person name="Pitluck S."/>
            <person name="Peters L."/>
            <person name="Ovchinnikova G."/>
            <person name="Teshima H."/>
            <person name="Detter J.C."/>
            <person name="Han C."/>
            <person name="Tapia R."/>
            <person name="Land M."/>
            <person name="Hauser L."/>
            <person name="Kyrpides N."/>
            <person name="Ivanova N."/>
            <person name="Pagani I."/>
            <person name="Anderson I."/>
            <person name="Woyke T."/>
        </authorList>
    </citation>
    <scope>NUCLEOTIDE SEQUENCE [LARGE SCALE GENOMIC DNA]</scope>
    <source>
        <strain evidence="2">DSM 18247 / JCM 13945 / KWC4</strain>
    </source>
</reference>
<sequence>MPVPNKPDRHLSEDDCGIDDILESAGVLTPEQAAHLIDEIKRMREEEWE</sequence>
<dbReference type="EMBL" id="CP003255">
    <property type="protein sequence ID" value="AGA57079.1"/>
    <property type="molecule type" value="Genomic_DNA"/>
</dbReference>
<dbReference type="HOGENOM" id="CLU_3133077_0_0_9"/>
<name>L0EBS5_THECK</name>
<dbReference type="AlphaFoldDB" id="L0EBS5"/>
<dbReference type="Proteomes" id="UP000010795">
    <property type="component" value="Chromosome"/>
</dbReference>
<evidence type="ECO:0000313" key="2">
    <source>
        <dbReference type="Proteomes" id="UP000010795"/>
    </source>
</evidence>
<protein>
    <submittedName>
        <fullName evidence="1">Uncharacterized protein</fullName>
    </submittedName>
</protein>
<evidence type="ECO:0000313" key="1">
    <source>
        <dbReference type="EMBL" id="AGA57079.1"/>
    </source>
</evidence>
<keyword evidence="2" id="KW-1185">Reference proteome</keyword>
<gene>
    <name evidence="1" type="ordered locus">Theco_0884</name>
</gene>
<accession>L0EBS5</accession>
<dbReference type="KEGG" id="tco:Theco_0884"/>
<proteinExistence type="predicted"/>
<organism evidence="1 2">
    <name type="scientific">Thermobacillus composti (strain DSM 18247 / JCM 13945 / KWC4)</name>
    <dbReference type="NCBI Taxonomy" id="717605"/>
    <lineage>
        <taxon>Bacteria</taxon>
        <taxon>Bacillati</taxon>
        <taxon>Bacillota</taxon>
        <taxon>Bacilli</taxon>
        <taxon>Bacillales</taxon>
        <taxon>Paenibacillaceae</taxon>
        <taxon>Thermobacillus</taxon>
    </lineage>
</organism>